<dbReference type="EMBL" id="JPMV01000046">
    <property type="protein sequence ID" value="KGI79343.1"/>
    <property type="molecule type" value="Genomic_DNA"/>
</dbReference>
<evidence type="ECO:0000313" key="2">
    <source>
        <dbReference type="Proteomes" id="UP000029737"/>
    </source>
</evidence>
<protein>
    <submittedName>
        <fullName evidence="1">Uncharacterized protein</fullName>
    </submittedName>
</protein>
<comment type="caution">
    <text evidence="1">The sequence shown here is derived from an EMBL/GenBank/DDBJ whole genome shotgun (WGS) entry which is preliminary data.</text>
</comment>
<dbReference type="Proteomes" id="UP000029737">
    <property type="component" value="Unassembled WGS sequence"/>
</dbReference>
<accession>A0ABR4WY87</accession>
<name>A0ABR4WY87_9ACTN</name>
<keyword evidence="2" id="KW-1185">Reference proteome</keyword>
<dbReference type="RefSeq" id="WP_043578821.1">
    <property type="nucleotide sequence ID" value="NZ_KN214181.1"/>
</dbReference>
<reference evidence="1 2" key="1">
    <citation type="journal article" date="2014" name="PLoS ONE">
        <title>Identification and Characterization of a New Erythromycin Biosynthetic Gene Cluster in Actinopolyspora erythraea YIM90600, a Novel Erythronolide-Producing Halophilic Actinomycete Isolated from Salt Field.</title>
        <authorList>
            <person name="Chen D."/>
            <person name="Feng J."/>
            <person name="Huang L."/>
            <person name="Zhang Q."/>
            <person name="Wu J."/>
            <person name="Zhu X."/>
            <person name="Duan Y."/>
            <person name="Xu Z."/>
        </authorList>
    </citation>
    <scope>NUCLEOTIDE SEQUENCE [LARGE SCALE GENOMIC DNA]</scope>
    <source>
        <strain evidence="1 2">YIM90600</strain>
    </source>
</reference>
<evidence type="ECO:0000313" key="1">
    <source>
        <dbReference type="EMBL" id="KGI79343.1"/>
    </source>
</evidence>
<proteinExistence type="predicted"/>
<organism evidence="1 2">
    <name type="scientific">Actinopolyspora erythraea</name>
    <dbReference type="NCBI Taxonomy" id="414996"/>
    <lineage>
        <taxon>Bacteria</taxon>
        <taxon>Bacillati</taxon>
        <taxon>Actinomycetota</taxon>
        <taxon>Actinomycetes</taxon>
        <taxon>Actinopolysporales</taxon>
        <taxon>Actinopolysporaceae</taxon>
        <taxon>Actinopolyspora</taxon>
    </lineage>
</organism>
<sequence>MPSPTAEVRHRYRQTFAAWCYAAHDMSEHGLPGGGAERDEFERAWAELHRRQPQQAGDDDGWPGGWLHPDLLARGVQPYQAPPVFRSLDDASEAGHGSELVWTPIVRVDNFLVSLPLDDTFWENLGEEMLLNGAPGLC</sequence>
<gene>
    <name evidence="1" type="ORF">IL38_23845</name>
</gene>